<evidence type="ECO:0000256" key="4">
    <source>
        <dbReference type="ARBA" id="ARBA00023002"/>
    </source>
</evidence>
<dbReference type="InterPro" id="IPR009075">
    <property type="entry name" value="AcylCo_DH/oxidase_C"/>
</dbReference>
<keyword evidence="7" id="KW-1185">Reference proteome</keyword>
<name>A0A371RLC5_9PROT</name>
<keyword evidence="3" id="KW-0274">FAD</keyword>
<dbReference type="PANTHER" id="PTHR43884">
    <property type="entry name" value="ACYL-COA DEHYDROGENASE"/>
    <property type="match status" value="1"/>
</dbReference>
<dbReference type="RefSeq" id="WP_116392902.1">
    <property type="nucleotide sequence ID" value="NZ_QUQO01000001.1"/>
</dbReference>
<dbReference type="AlphaFoldDB" id="A0A371RLC5"/>
<sequence>MTSDLELLCDMADRLFRDLKDADASPEEAWNAVNEAGFPKIFQKEEEGGFAGDWATAFPVLRLAGYQRLNAPLTECLVAAWGWRGAEEPLADELTVAAAQTEGQIDGSQFTGKLVGVAGGISTRHVIGYTHGAPFLVAAGDAADVTERSTPDGSRCDILTFDKAQVKTGPASSDIMLWGALAYTALIAGATDAVLELSIDYANERQQFGRPIGKFQAVQQALAECAEESAAVNCAGQAAARAAMLDDPAFEIGAAKARGSRAAVNAARIAHQIHGGIGFTQEHVLHHYTSRLITWSSAYGNEGYWNRHIGEYAAALGGAQIWPDITSRSDRVEKAST</sequence>
<dbReference type="OrthoDB" id="2450120at2"/>
<evidence type="ECO:0000256" key="1">
    <source>
        <dbReference type="ARBA" id="ARBA00009347"/>
    </source>
</evidence>
<gene>
    <name evidence="6" type="ORF">DX908_13920</name>
</gene>
<comment type="caution">
    <text evidence="6">The sequence shown here is derived from an EMBL/GenBank/DDBJ whole genome shotgun (WGS) entry which is preliminary data.</text>
</comment>
<comment type="similarity">
    <text evidence="1">Belongs to the acyl-CoA dehydrogenase family.</text>
</comment>
<evidence type="ECO:0000313" key="7">
    <source>
        <dbReference type="Proteomes" id="UP000264589"/>
    </source>
</evidence>
<dbReference type="InParanoid" id="A0A371RLC5"/>
<protein>
    <submittedName>
        <fullName evidence="6">Acyl-CoA dehydrogenase</fullName>
    </submittedName>
</protein>
<evidence type="ECO:0000256" key="2">
    <source>
        <dbReference type="ARBA" id="ARBA00022630"/>
    </source>
</evidence>
<evidence type="ECO:0000313" key="6">
    <source>
        <dbReference type="EMBL" id="RFB06268.1"/>
    </source>
</evidence>
<dbReference type="Pfam" id="PF00441">
    <property type="entry name" value="Acyl-CoA_dh_1"/>
    <property type="match status" value="1"/>
</dbReference>
<dbReference type="GO" id="GO:0003995">
    <property type="term" value="F:acyl-CoA dehydrogenase activity"/>
    <property type="evidence" value="ECO:0007669"/>
    <property type="project" value="TreeGrafter"/>
</dbReference>
<proteinExistence type="inferred from homology"/>
<keyword evidence="2" id="KW-0285">Flavoprotein</keyword>
<feature type="domain" description="Acyl-CoA dehydrogenase/oxidase C-terminal" evidence="5">
    <location>
        <begin position="178"/>
        <end position="289"/>
    </location>
</feature>
<dbReference type="InterPro" id="IPR036250">
    <property type="entry name" value="AcylCo_DH-like_C"/>
</dbReference>
<accession>A0A371RLC5</accession>
<evidence type="ECO:0000259" key="5">
    <source>
        <dbReference type="Pfam" id="PF00441"/>
    </source>
</evidence>
<evidence type="ECO:0000256" key="3">
    <source>
        <dbReference type="ARBA" id="ARBA00022827"/>
    </source>
</evidence>
<dbReference type="Proteomes" id="UP000264589">
    <property type="component" value="Unassembled WGS sequence"/>
</dbReference>
<dbReference type="SUPFAM" id="SSF47203">
    <property type="entry name" value="Acyl-CoA dehydrogenase C-terminal domain-like"/>
    <property type="match status" value="1"/>
</dbReference>
<keyword evidence="4" id="KW-0560">Oxidoreductase</keyword>
<dbReference type="Gene3D" id="1.20.140.10">
    <property type="entry name" value="Butyryl-CoA Dehydrogenase, subunit A, domain 3"/>
    <property type="match status" value="1"/>
</dbReference>
<dbReference type="InterPro" id="IPR009100">
    <property type="entry name" value="AcylCoA_DH/oxidase_NM_dom_sf"/>
</dbReference>
<organism evidence="6 7">
    <name type="scientific">Parvularcula marina</name>
    <dbReference type="NCBI Taxonomy" id="2292771"/>
    <lineage>
        <taxon>Bacteria</taxon>
        <taxon>Pseudomonadati</taxon>
        <taxon>Pseudomonadota</taxon>
        <taxon>Alphaproteobacteria</taxon>
        <taxon>Parvularculales</taxon>
        <taxon>Parvularculaceae</taxon>
        <taxon>Parvularcula</taxon>
    </lineage>
</organism>
<reference evidence="6 7" key="1">
    <citation type="submission" date="2018-08" db="EMBL/GenBank/DDBJ databases">
        <title>Parvularcula sp. SM1705, isolated from surface water of the South Sea China.</title>
        <authorList>
            <person name="Sun L."/>
        </authorList>
    </citation>
    <scope>NUCLEOTIDE SEQUENCE [LARGE SCALE GENOMIC DNA]</scope>
    <source>
        <strain evidence="6 7">SM1705</strain>
    </source>
</reference>
<dbReference type="PANTHER" id="PTHR43884:SF20">
    <property type="entry name" value="ACYL-COA DEHYDROGENASE FADE28"/>
    <property type="match status" value="1"/>
</dbReference>
<dbReference type="EMBL" id="QUQO01000001">
    <property type="protein sequence ID" value="RFB06268.1"/>
    <property type="molecule type" value="Genomic_DNA"/>
</dbReference>
<dbReference type="SUPFAM" id="SSF56645">
    <property type="entry name" value="Acyl-CoA dehydrogenase NM domain-like"/>
    <property type="match status" value="1"/>
</dbReference>